<dbReference type="PROSITE" id="PS50206">
    <property type="entry name" value="RHODANESE_3"/>
    <property type="match status" value="1"/>
</dbReference>
<dbReference type="GO" id="GO:0016740">
    <property type="term" value="F:transferase activity"/>
    <property type="evidence" value="ECO:0007669"/>
    <property type="project" value="UniProtKB-KW"/>
</dbReference>
<sequence>MRKTYFIIALIFLLLATVSGCISTIQGNPKYVDITVQQAKEMIDRGEIFILDVRTQEEYDAGHIEDSTLIPVQVIDKRLDEIPKDKKILVYCRTGHRSVQASEILVNNGFKEVYNMKGGIIGWTDAGYEVVK</sequence>
<dbReference type="InterPro" id="IPR036873">
    <property type="entry name" value="Rhodanese-like_dom_sf"/>
</dbReference>
<dbReference type="PANTHER" id="PTHR43031">
    <property type="entry name" value="FAD-DEPENDENT OXIDOREDUCTASE"/>
    <property type="match status" value="1"/>
</dbReference>
<dbReference type="EMBL" id="JMIY01000002">
    <property type="protein sequence ID" value="KCZ72772.1"/>
    <property type="molecule type" value="Genomic_DNA"/>
</dbReference>
<dbReference type="FunFam" id="3.40.250.10:FF:000049">
    <property type="entry name" value="Phage shock protein E"/>
    <property type="match status" value="1"/>
</dbReference>
<dbReference type="Pfam" id="PF00581">
    <property type="entry name" value="Rhodanese"/>
    <property type="match status" value="1"/>
</dbReference>
<dbReference type="SMART" id="SM00450">
    <property type="entry name" value="RHOD"/>
    <property type="match status" value="1"/>
</dbReference>
<evidence type="ECO:0000313" key="2">
    <source>
        <dbReference type="EMBL" id="KCZ72772.1"/>
    </source>
</evidence>
<dbReference type="SUPFAM" id="SSF52821">
    <property type="entry name" value="Rhodanese/Cell cycle control phosphatase"/>
    <property type="match status" value="1"/>
</dbReference>
<keyword evidence="2" id="KW-0808">Transferase</keyword>
<reference evidence="2 3" key="1">
    <citation type="journal article" date="2013" name="Nature">
        <title>Anaerobic oxidation of methane coupled to nitrate reduction in a novel archaeal lineage.</title>
        <authorList>
            <person name="Haroon M.F."/>
            <person name="Hu S."/>
            <person name="Shi Y."/>
            <person name="Imelfort M."/>
            <person name="Keller J."/>
            <person name="Hugenholtz P."/>
            <person name="Yuan Z."/>
            <person name="Tyson G.W."/>
        </authorList>
    </citation>
    <scope>NUCLEOTIDE SEQUENCE [LARGE SCALE GENOMIC DNA]</scope>
    <source>
        <strain evidence="2 3">ANME-2d</strain>
    </source>
</reference>
<name>A0A062V623_9EURY</name>
<dbReference type="Proteomes" id="UP000027153">
    <property type="component" value="Unassembled WGS sequence"/>
</dbReference>
<dbReference type="OrthoDB" id="135517at2157"/>
<dbReference type="Gene3D" id="3.40.250.10">
    <property type="entry name" value="Rhodanese-like domain"/>
    <property type="match status" value="1"/>
</dbReference>
<comment type="caution">
    <text evidence="2">The sequence shown here is derived from an EMBL/GenBank/DDBJ whole genome shotgun (WGS) entry which is preliminary data.</text>
</comment>
<dbReference type="PROSITE" id="PS51257">
    <property type="entry name" value="PROKAR_LIPOPROTEIN"/>
    <property type="match status" value="1"/>
</dbReference>
<dbReference type="RefSeq" id="WP_048089772.1">
    <property type="nucleotide sequence ID" value="NZ_JMIY01000002.1"/>
</dbReference>
<proteinExistence type="predicted"/>
<gene>
    <name evidence="2" type="ORF">ANME2D_01206</name>
</gene>
<organism evidence="2 3">
    <name type="scientific">Candidatus Methanoperedens nitratireducens</name>
    <dbReference type="NCBI Taxonomy" id="1392998"/>
    <lineage>
        <taxon>Archaea</taxon>
        <taxon>Methanobacteriati</taxon>
        <taxon>Methanobacteriota</taxon>
        <taxon>Stenosarchaea group</taxon>
        <taxon>Methanomicrobia</taxon>
        <taxon>Methanosarcinales</taxon>
        <taxon>ANME-2 cluster</taxon>
        <taxon>Candidatus Methanoperedentaceae</taxon>
        <taxon>Candidatus Methanoperedens</taxon>
    </lineage>
</organism>
<accession>A0A062V623</accession>
<dbReference type="InterPro" id="IPR001763">
    <property type="entry name" value="Rhodanese-like_dom"/>
</dbReference>
<dbReference type="AlphaFoldDB" id="A0A062V623"/>
<keyword evidence="3" id="KW-1185">Reference proteome</keyword>
<dbReference type="InterPro" id="IPR050229">
    <property type="entry name" value="GlpE_sulfurtransferase"/>
</dbReference>
<evidence type="ECO:0000259" key="1">
    <source>
        <dbReference type="PROSITE" id="PS50206"/>
    </source>
</evidence>
<dbReference type="PANTHER" id="PTHR43031:SF1">
    <property type="entry name" value="PYRIDINE NUCLEOTIDE-DISULPHIDE OXIDOREDUCTASE"/>
    <property type="match status" value="1"/>
</dbReference>
<dbReference type="CDD" id="cd00158">
    <property type="entry name" value="RHOD"/>
    <property type="match status" value="1"/>
</dbReference>
<protein>
    <submittedName>
        <fullName evidence="2">Rhodanese-related sulfurtransferase</fullName>
    </submittedName>
</protein>
<feature type="domain" description="Rhodanese" evidence="1">
    <location>
        <begin position="44"/>
        <end position="132"/>
    </location>
</feature>
<evidence type="ECO:0000313" key="3">
    <source>
        <dbReference type="Proteomes" id="UP000027153"/>
    </source>
</evidence>